<dbReference type="RefSeq" id="WP_188649062.1">
    <property type="nucleotide sequence ID" value="NZ_BMHQ01000019.1"/>
</dbReference>
<reference evidence="2" key="1">
    <citation type="journal article" date="2014" name="Int. J. Syst. Evol. Microbiol.">
        <title>Complete genome sequence of Corynebacterium casei LMG S-19264T (=DSM 44701T), isolated from a smear-ripened cheese.</title>
        <authorList>
            <consortium name="US DOE Joint Genome Institute (JGI-PGF)"/>
            <person name="Walter F."/>
            <person name="Albersmeier A."/>
            <person name="Kalinowski J."/>
            <person name="Ruckert C."/>
        </authorList>
    </citation>
    <scope>NUCLEOTIDE SEQUENCE</scope>
    <source>
        <strain evidence="2">CGMCC 1.15179</strain>
    </source>
</reference>
<proteinExistence type="predicted"/>
<gene>
    <name evidence="2" type="ORF">GCM10011571_33920</name>
</gene>
<dbReference type="EMBL" id="BMHQ01000019">
    <property type="protein sequence ID" value="GGE28991.1"/>
    <property type="molecule type" value="Genomic_DNA"/>
</dbReference>
<evidence type="ECO:0000313" key="2">
    <source>
        <dbReference type="EMBL" id="GGE28991.1"/>
    </source>
</evidence>
<dbReference type="AlphaFoldDB" id="A0A8J2VLY5"/>
<keyword evidence="1" id="KW-1133">Transmembrane helix</keyword>
<keyword evidence="1" id="KW-0812">Transmembrane</keyword>
<evidence type="ECO:0000313" key="3">
    <source>
        <dbReference type="Proteomes" id="UP000625210"/>
    </source>
</evidence>
<protein>
    <submittedName>
        <fullName evidence="2">Uncharacterized protein</fullName>
    </submittedName>
</protein>
<keyword evidence="1" id="KW-0472">Membrane</keyword>
<accession>A0A8J2VLY5</accession>
<feature type="transmembrane region" description="Helical" evidence="1">
    <location>
        <begin position="45"/>
        <end position="68"/>
    </location>
</feature>
<feature type="transmembrane region" description="Helical" evidence="1">
    <location>
        <begin position="20"/>
        <end position="39"/>
    </location>
</feature>
<comment type="caution">
    <text evidence="2">The sequence shown here is derived from an EMBL/GenBank/DDBJ whole genome shotgun (WGS) entry which is preliminary data.</text>
</comment>
<keyword evidence="3" id="KW-1185">Reference proteome</keyword>
<dbReference type="Proteomes" id="UP000625210">
    <property type="component" value="Unassembled WGS sequence"/>
</dbReference>
<sequence>MQFRLFYWLKRMDLLSFRYIFFTGFVFVLLFSVAVYQLLPNNSEWIGYWGSIVGGVFTLWGVVISIRWNEKLRGMERLPQKLLHVENTRDLVTHAINELELLTAYPDQVTFFQLDQNRHHETELFRKYQQELPSNIRSQLLQAGADSYQKYLAFHRQLDFAQKRTLFKARDSWMRASLGSLTDKHLEAAQNLLTELHSFYDEMDTEYAKAIREAYQSLSKQLAVHHEQLLQKIHEYETMQMEL</sequence>
<organism evidence="2 3">
    <name type="scientific">Marinithermofilum abyssi</name>
    <dbReference type="NCBI Taxonomy" id="1571185"/>
    <lineage>
        <taxon>Bacteria</taxon>
        <taxon>Bacillati</taxon>
        <taxon>Bacillota</taxon>
        <taxon>Bacilli</taxon>
        <taxon>Bacillales</taxon>
        <taxon>Thermoactinomycetaceae</taxon>
        <taxon>Marinithermofilum</taxon>
    </lineage>
</organism>
<name>A0A8J2VLY5_9BACL</name>
<evidence type="ECO:0000256" key="1">
    <source>
        <dbReference type="SAM" id="Phobius"/>
    </source>
</evidence>
<reference evidence="2" key="2">
    <citation type="submission" date="2020-09" db="EMBL/GenBank/DDBJ databases">
        <authorList>
            <person name="Sun Q."/>
            <person name="Zhou Y."/>
        </authorList>
    </citation>
    <scope>NUCLEOTIDE SEQUENCE</scope>
    <source>
        <strain evidence="2">CGMCC 1.15179</strain>
    </source>
</reference>